<reference evidence="1 2" key="1">
    <citation type="submission" date="2014-04" db="EMBL/GenBank/DDBJ databases">
        <authorList>
            <consortium name="DOE Joint Genome Institute"/>
            <person name="Kuo A."/>
            <person name="Kohler A."/>
            <person name="Jargeat P."/>
            <person name="Nagy L.G."/>
            <person name="Floudas D."/>
            <person name="Copeland A."/>
            <person name="Barry K.W."/>
            <person name="Cichocki N."/>
            <person name="Veneault-Fourrey C."/>
            <person name="LaButti K."/>
            <person name="Lindquist E.A."/>
            <person name="Lipzen A."/>
            <person name="Lundell T."/>
            <person name="Morin E."/>
            <person name="Murat C."/>
            <person name="Sun H."/>
            <person name="Tunlid A."/>
            <person name="Henrissat B."/>
            <person name="Grigoriev I.V."/>
            <person name="Hibbett D.S."/>
            <person name="Martin F."/>
            <person name="Nordberg H.P."/>
            <person name="Cantor M.N."/>
            <person name="Hua S.X."/>
        </authorList>
    </citation>
    <scope>NUCLEOTIDE SEQUENCE [LARGE SCALE GENOMIC DNA]</scope>
    <source>
        <strain evidence="1 2">Ve08.2h10</strain>
    </source>
</reference>
<dbReference type="EMBL" id="KN825524">
    <property type="protein sequence ID" value="KIK89995.1"/>
    <property type="molecule type" value="Genomic_DNA"/>
</dbReference>
<evidence type="ECO:0000313" key="2">
    <source>
        <dbReference type="Proteomes" id="UP000054538"/>
    </source>
</evidence>
<protein>
    <recommendedName>
        <fullName evidence="3">DDE Tnp4 domain-containing protein</fullName>
    </recommendedName>
</protein>
<evidence type="ECO:0008006" key="3">
    <source>
        <dbReference type="Google" id="ProtNLM"/>
    </source>
</evidence>
<proteinExistence type="predicted"/>
<dbReference type="InParanoid" id="A0A0D0E0Z9"/>
<gene>
    <name evidence="1" type="ORF">PAXRUDRAFT_152048</name>
</gene>
<reference evidence="2" key="2">
    <citation type="submission" date="2015-01" db="EMBL/GenBank/DDBJ databases">
        <title>Evolutionary Origins and Diversification of the Mycorrhizal Mutualists.</title>
        <authorList>
            <consortium name="DOE Joint Genome Institute"/>
            <consortium name="Mycorrhizal Genomics Consortium"/>
            <person name="Kohler A."/>
            <person name="Kuo A."/>
            <person name="Nagy L.G."/>
            <person name="Floudas D."/>
            <person name="Copeland A."/>
            <person name="Barry K.W."/>
            <person name="Cichocki N."/>
            <person name="Veneault-Fourrey C."/>
            <person name="LaButti K."/>
            <person name="Lindquist E.A."/>
            <person name="Lipzen A."/>
            <person name="Lundell T."/>
            <person name="Morin E."/>
            <person name="Murat C."/>
            <person name="Riley R."/>
            <person name="Ohm R."/>
            <person name="Sun H."/>
            <person name="Tunlid A."/>
            <person name="Henrissat B."/>
            <person name="Grigoriev I.V."/>
            <person name="Hibbett D.S."/>
            <person name="Martin F."/>
        </authorList>
    </citation>
    <scope>NUCLEOTIDE SEQUENCE [LARGE SCALE GENOMIC DNA]</scope>
    <source>
        <strain evidence="2">Ve08.2h10</strain>
    </source>
</reference>
<name>A0A0D0E0Z9_9AGAM</name>
<dbReference type="OrthoDB" id="2641813at2759"/>
<dbReference type="HOGENOM" id="CLU_210663_0_0_1"/>
<feature type="non-terminal residue" evidence="1">
    <location>
        <position position="1"/>
    </location>
</feature>
<keyword evidence="2" id="KW-1185">Reference proteome</keyword>
<sequence>DAENARSYVEAYVCPEWQNGFLAADGSAFGLYAKPGLHGKTFFNHTSNYSLNCQVNHFCIFFG</sequence>
<dbReference type="Proteomes" id="UP000054538">
    <property type="component" value="Unassembled WGS sequence"/>
</dbReference>
<accession>A0A0D0E0Z9</accession>
<organism evidence="1 2">
    <name type="scientific">Paxillus rubicundulus Ve08.2h10</name>
    <dbReference type="NCBI Taxonomy" id="930991"/>
    <lineage>
        <taxon>Eukaryota</taxon>
        <taxon>Fungi</taxon>
        <taxon>Dikarya</taxon>
        <taxon>Basidiomycota</taxon>
        <taxon>Agaricomycotina</taxon>
        <taxon>Agaricomycetes</taxon>
        <taxon>Agaricomycetidae</taxon>
        <taxon>Boletales</taxon>
        <taxon>Paxilineae</taxon>
        <taxon>Paxillaceae</taxon>
        <taxon>Paxillus</taxon>
    </lineage>
</organism>
<dbReference type="AlphaFoldDB" id="A0A0D0E0Z9"/>
<evidence type="ECO:0000313" key="1">
    <source>
        <dbReference type="EMBL" id="KIK89995.1"/>
    </source>
</evidence>